<proteinExistence type="predicted"/>
<evidence type="ECO:0000259" key="4">
    <source>
        <dbReference type="PROSITE" id="PS50102"/>
    </source>
</evidence>
<reference evidence="5" key="1">
    <citation type="submission" date="2013-12" db="EMBL/GenBank/DDBJ databases">
        <title>The Genome Sequence of Aphanomyces astaci APO3.</title>
        <authorList>
            <consortium name="The Broad Institute Genomics Platform"/>
            <person name="Russ C."/>
            <person name="Tyler B."/>
            <person name="van West P."/>
            <person name="Dieguez-Uribeondo J."/>
            <person name="Young S.K."/>
            <person name="Zeng Q."/>
            <person name="Gargeya S."/>
            <person name="Fitzgerald M."/>
            <person name="Abouelleil A."/>
            <person name="Alvarado L."/>
            <person name="Chapman S.B."/>
            <person name="Gainer-Dewar J."/>
            <person name="Goldberg J."/>
            <person name="Griggs A."/>
            <person name="Gujja S."/>
            <person name="Hansen M."/>
            <person name="Howarth C."/>
            <person name="Imamovic A."/>
            <person name="Ireland A."/>
            <person name="Larimer J."/>
            <person name="McCowan C."/>
            <person name="Murphy C."/>
            <person name="Pearson M."/>
            <person name="Poon T.W."/>
            <person name="Priest M."/>
            <person name="Roberts A."/>
            <person name="Saif S."/>
            <person name="Shea T."/>
            <person name="Sykes S."/>
            <person name="Wortman J."/>
            <person name="Nusbaum C."/>
            <person name="Birren B."/>
        </authorList>
    </citation>
    <scope>NUCLEOTIDE SEQUENCE [LARGE SCALE GENOMIC DNA]</scope>
    <source>
        <strain evidence="5">APO3</strain>
    </source>
</reference>
<protein>
    <recommendedName>
        <fullName evidence="4">RRM domain-containing protein</fullName>
    </recommendedName>
</protein>
<name>W4GMM4_APHAT</name>
<dbReference type="SMART" id="SM01218">
    <property type="entry name" value="FoP_duplication"/>
    <property type="match status" value="1"/>
</dbReference>
<dbReference type="InterPro" id="IPR035979">
    <property type="entry name" value="RBD_domain_sf"/>
</dbReference>
<dbReference type="EMBL" id="KI913126">
    <property type="protein sequence ID" value="ETV80279.1"/>
    <property type="molecule type" value="Genomic_DNA"/>
</dbReference>
<dbReference type="VEuPathDB" id="FungiDB:H257_06616"/>
<feature type="domain" description="RRM" evidence="4">
    <location>
        <begin position="98"/>
        <end position="175"/>
    </location>
</feature>
<feature type="region of interest" description="Disordered" evidence="3">
    <location>
        <begin position="15"/>
        <end position="81"/>
    </location>
</feature>
<dbReference type="STRING" id="112090.W4GMM4"/>
<dbReference type="InterPro" id="IPR000504">
    <property type="entry name" value="RRM_dom"/>
</dbReference>
<feature type="compositionally biased region" description="Basic and acidic residues" evidence="3">
    <location>
        <begin position="15"/>
        <end position="31"/>
    </location>
</feature>
<feature type="compositionally biased region" description="Basic and acidic residues" evidence="3">
    <location>
        <begin position="250"/>
        <end position="265"/>
    </location>
</feature>
<dbReference type="OrthoDB" id="346839at2759"/>
<organism evidence="5">
    <name type="scientific">Aphanomyces astaci</name>
    <name type="common">Crayfish plague agent</name>
    <dbReference type="NCBI Taxonomy" id="112090"/>
    <lineage>
        <taxon>Eukaryota</taxon>
        <taxon>Sar</taxon>
        <taxon>Stramenopiles</taxon>
        <taxon>Oomycota</taxon>
        <taxon>Saprolegniomycetes</taxon>
        <taxon>Saprolegniales</taxon>
        <taxon>Verrucalvaceae</taxon>
        <taxon>Aphanomyces</taxon>
    </lineage>
</organism>
<dbReference type="GO" id="GO:0005634">
    <property type="term" value="C:nucleus"/>
    <property type="evidence" value="ECO:0007669"/>
    <property type="project" value="TreeGrafter"/>
</dbReference>
<dbReference type="InterPro" id="IPR051229">
    <property type="entry name" value="ALYREF_mRNA_export"/>
</dbReference>
<accession>W4GMM4</accession>
<feature type="region of interest" description="Disordered" evidence="3">
    <location>
        <begin position="176"/>
        <end position="265"/>
    </location>
</feature>
<dbReference type="PROSITE" id="PS50102">
    <property type="entry name" value="RRM"/>
    <property type="match status" value="1"/>
</dbReference>
<evidence type="ECO:0000256" key="1">
    <source>
        <dbReference type="ARBA" id="ARBA00022884"/>
    </source>
</evidence>
<dbReference type="SUPFAM" id="SSF54928">
    <property type="entry name" value="RNA-binding domain, RBD"/>
    <property type="match status" value="1"/>
</dbReference>
<dbReference type="GO" id="GO:0003729">
    <property type="term" value="F:mRNA binding"/>
    <property type="evidence" value="ECO:0007669"/>
    <property type="project" value="TreeGrafter"/>
</dbReference>
<evidence type="ECO:0000256" key="3">
    <source>
        <dbReference type="SAM" id="MobiDB-lite"/>
    </source>
</evidence>
<gene>
    <name evidence="5" type="ORF">H257_06616</name>
</gene>
<sequence>MSSLLNSLDMSLDDLIEKKKSSSNKPAREGRSGGGGGGGGPVRRNRANTGRGRRNAEPYSRKNDDDDDMGEGSGNKSGKRASILSRLGGRVNNEEAGHKIFVTNLKFDVLEDDLKELFGTVGKVSKAEIVYDKSGRSKGTARVWFVRRNDAEQAVKRYDGRLLDDQALKIVLDDAATSGNGNANPRNNNNSSQRRHNSNDGNNVRQGVFGTALDDNDEPRFNVTFDGGRRNGGGRRNRRGGGGGRSNNKSAKDLDNDMDTYHADL</sequence>
<dbReference type="GeneID" id="20808612"/>
<dbReference type="PANTHER" id="PTHR19965">
    <property type="entry name" value="RNA AND EXPORT FACTOR BINDING PROTEIN"/>
    <property type="match status" value="1"/>
</dbReference>
<dbReference type="RefSeq" id="XP_009830203.1">
    <property type="nucleotide sequence ID" value="XM_009831901.1"/>
</dbReference>
<dbReference type="InterPro" id="IPR012677">
    <property type="entry name" value="Nucleotide-bd_a/b_plait_sf"/>
</dbReference>
<dbReference type="Pfam" id="PF00076">
    <property type="entry name" value="RRM_1"/>
    <property type="match status" value="1"/>
</dbReference>
<feature type="compositionally biased region" description="Basic and acidic residues" evidence="3">
    <location>
        <begin position="54"/>
        <end position="64"/>
    </location>
</feature>
<feature type="compositionally biased region" description="Low complexity" evidence="3">
    <location>
        <begin position="180"/>
        <end position="192"/>
    </location>
</feature>
<dbReference type="Gene3D" id="3.30.70.330">
    <property type="match status" value="1"/>
</dbReference>
<dbReference type="InterPro" id="IPR025715">
    <property type="entry name" value="FoP_C"/>
</dbReference>
<feature type="compositionally biased region" description="Gly residues" evidence="3">
    <location>
        <begin position="32"/>
        <end position="41"/>
    </location>
</feature>
<evidence type="ECO:0000313" key="5">
    <source>
        <dbReference type="EMBL" id="ETV80279.1"/>
    </source>
</evidence>
<dbReference type="CDD" id="cd12418">
    <property type="entry name" value="RRM_Aly_REF_like"/>
    <property type="match status" value="1"/>
</dbReference>
<dbReference type="SMART" id="SM00360">
    <property type="entry name" value="RRM"/>
    <property type="match status" value="1"/>
</dbReference>
<dbReference type="AlphaFoldDB" id="W4GMM4"/>
<evidence type="ECO:0000256" key="2">
    <source>
        <dbReference type="PROSITE-ProRule" id="PRU00176"/>
    </source>
</evidence>
<dbReference type="GO" id="GO:0006406">
    <property type="term" value="P:mRNA export from nucleus"/>
    <property type="evidence" value="ECO:0007669"/>
    <property type="project" value="TreeGrafter"/>
</dbReference>
<dbReference type="PANTHER" id="PTHR19965:SF35">
    <property type="entry name" value="RNA ANNEALING PROTEIN YRA1"/>
    <property type="match status" value="1"/>
</dbReference>
<keyword evidence="1 2" id="KW-0694">RNA-binding</keyword>